<comment type="similarity">
    <text evidence="1 2">Belongs to the flagella basal body rod proteins family.</text>
</comment>
<evidence type="ECO:0000259" key="3">
    <source>
        <dbReference type="Pfam" id="PF00460"/>
    </source>
</evidence>
<evidence type="ECO:0000259" key="5">
    <source>
        <dbReference type="Pfam" id="PF22692"/>
    </source>
</evidence>
<keyword evidence="6" id="KW-0282">Flagellum</keyword>
<feature type="domain" description="Flagellar basal body rod protein N-terminal" evidence="3">
    <location>
        <begin position="5"/>
        <end position="35"/>
    </location>
</feature>
<dbReference type="InterPro" id="IPR010930">
    <property type="entry name" value="Flg_bb/hook_C_dom"/>
</dbReference>
<dbReference type="GO" id="GO:0071978">
    <property type="term" value="P:bacterial-type flagellum-dependent swarming motility"/>
    <property type="evidence" value="ECO:0007669"/>
    <property type="project" value="TreeGrafter"/>
</dbReference>
<feature type="domain" description="Flagellar basal-body/hook protein C-terminal" evidence="4">
    <location>
        <begin position="224"/>
        <end position="268"/>
    </location>
</feature>
<dbReference type="Proteomes" id="UP001057753">
    <property type="component" value="Unassembled WGS sequence"/>
</dbReference>
<evidence type="ECO:0000313" key="7">
    <source>
        <dbReference type="Proteomes" id="UP001057753"/>
    </source>
</evidence>
<dbReference type="PANTHER" id="PTHR30435">
    <property type="entry name" value="FLAGELLAR PROTEIN"/>
    <property type="match status" value="1"/>
</dbReference>
<accession>A0A9Q4B555</accession>
<dbReference type="InterPro" id="IPR053967">
    <property type="entry name" value="LlgE_F_G-like_D1"/>
</dbReference>
<name>A0A9Q4B555_SALAG</name>
<dbReference type="RefSeq" id="WP_257822948.1">
    <property type="nucleotide sequence ID" value="NZ_JABXYM010000002.1"/>
</dbReference>
<dbReference type="EMBL" id="JABXYM010000002">
    <property type="protein sequence ID" value="MCR6098531.1"/>
    <property type="molecule type" value="Genomic_DNA"/>
</dbReference>
<evidence type="ECO:0000256" key="1">
    <source>
        <dbReference type="ARBA" id="ARBA00009677"/>
    </source>
</evidence>
<dbReference type="InterPro" id="IPR037925">
    <property type="entry name" value="FlgE/F/G-like"/>
</dbReference>
<evidence type="ECO:0000256" key="2">
    <source>
        <dbReference type="RuleBase" id="RU362116"/>
    </source>
</evidence>
<reference evidence="6" key="1">
    <citation type="submission" date="2020-06" db="EMBL/GenBank/DDBJ databases">
        <title>Insight into the genomes of haloalkaliphilic bacilli from Kenyan soda lakes.</title>
        <authorList>
            <person name="Mwirichia R."/>
            <person name="Villamizar G.C."/>
            <person name="Poehlein A."/>
            <person name="Mugweru J."/>
            <person name="Kipnyargis A."/>
            <person name="Kiplimo D."/>
            <person name="Orwa P."/>
            <person name="Daniel R."/>
        </authorList>
    </citation>
    <scope>NUCLEOTIDE SEQUENCE</scope>
    <source>
        <strain evidence="6">B1096_S55</strain>
    </source>
</reference>
<keyword evidence="7" id="KW-1185">Reference proteome</keyword>
<dbReference type="SUPFAM" id="SSF117143">
    <property type="entry name" value="Flagellar hook protein flgE"/>
    <property type="match status" value="1"/>
</dbReference>
<keyword evidence="6" id="KW-0966">Cell projection</keyword>
<keyword evidence="6" id="KW-0969">Cilium</keyword>
<gene>
    <name evidence="6" type="ORF">HXA33_18660</name>
</gene>
<comment type="caution">
    <text evidence="6">The sequence shown here is derived from an EMBL/GenBank/DDBJ whole genome shotgun (WGS) entry which is preliminary data.</text>
</comment>
<proteinExistence type="inferred from homology"/>
<dbReference type="Pfam" id="PF06429">
    <property type="entry name" value="Flg_bbr_C"/>
    <property type="match status" value="1"/>
</dbReference>
<sequence length="274" mass="30062">MLRGLYAAGSGMIAQQRRQEMLTNNLSNVNTPGFKADQASLRTFPNMLINALGTDHQQAFGTNRVGELATGVYMQEQTPNFRQGDMQETGNSTDIALLQGLVPQDDDTGQDALLVYEILNNDGEIRYTRNGNFTIDGQGFLTNSQGHYILGVDGDPINVQNENIRVEANGQIFSNANELLGQINVAVVADPSQLVKEGNGFLRYDGENDVITAVDNAAVTYQLQQGFIERSTVDTAQTMTEMMNTLRTFEANQKVLQAYDQSLERAVNNVGRLG</sequence>
<comment type="subcellular location">
    <subcellularLocation>
        <location evidence="2">Bacterial flagellum basal body</location>
    </subcellularLocation>
</comment>
<evidence type="ECO:0000259" key="4">
    <source>
        <dbReference type="Pfam" id="PF06429"/>
    </source>
</evidence>
<organism evidence="6 7">
    <name type="scientific">Salipaludibacillus agaradhaerens</name>
    <name type="common">Bacillus agaradhaerens</name>
    <dbReference type="NCBI Taxonomy" id="76935"/>
    <lineage>
        <taxon>Bacteria</taxon>
        <taxon>Bacillati</taxon>
        <taxon>Bacillota</taxon>
        <taxon>Bacilli</taxon>
        <taxon>Bacillales</taxon>
        <taxon>Bacillaceae</taxon>
    </lineage>
</organism>
<evidence type="ECO:0000313" key="6">
    <source>
        <dbReference type="EMBL" id="MCR6098531.1"/>
    </source>
</evidence>
<feature type="domain" description="Flagellar hook protein FlgE/F/G-like D1" evidence="5">
    <location>
        <begin position="117"/>
        <end position="172"/>
    </location>
</feature>
<dbReference type="GO" id="GO:0009425">
    <property type="term" value="C:bacterial-type flagellum basal body"/>
    <property type="evidence" value="ECO:0007669"/>
    <property type="project" value="UniProtKB-SubCell"/>
</dbReference>
<dbReference type="InterPro" id="IPR019776">
    <property type="entry name" value="Flagellar_basal_body_rod_CS"/>
</dbReference>
<dbReference type="PANTHER" id="PTHR30435:SF19">
    <property type="entry name" value="FLAGELLAR BASAL-BODY ROD PROTEIN FLGG"/>
    <property type="match status" value="1"/>
</dbReference>
<dbReference type="PROSITE" id="PS00588">
    <property type="entry name" value="FLAGELLA_BB_ROD"/>
    <property type="match status" value="1"/>
</dbReference>
<keyword evidence="2" id="KW-0975">Bacterial flagellum</keyword>
<dbReference type="InterPro" id="IPR020013">
    <property type="entry name" value="Flagellar_FlgE/F/G"/>
</dbReference>
<dbReference type="Pfam" id="PF22692">
    <property type="entry name" value="LlgE_F_G_D1"/>
    <property type="match status" value="1"/>
</dbReference>
<dbReference type="Pfam" id="PF00460">
    <property type="entry name" value="Flg_bb_rod"/>
    <property type="match status" value="1"/>
</dbReference>
<dbReference type="NCBIfam" id="TIGR03506">
    <property type="entry name" value="FlgEFG_subfam"/>
    <property type="match status" value="1"/>
</dbReference>
<dbReference type="InterPro" id="IPR001444">
    <property type="entry name" value="Flag_bb_rod_N"/>
</dbReference>
<protein>
    <submittedName>
        <fullName evidence="6">Flagellar hook-basal body protein</fullName>
    </submittedName>
</protein>
<dbReference type="AlphaFoldDB" id="A0A9Q4B555"/>